<accession>A0A4P6ENS0</accession>
<dbReference type="InterPro" id="IPR001173">
    <property type="entry name" value="Glyco_trans_2-like"/>
</dbReference>
<dbReference type="PANTHER" id="PTHR43179">
    <property type="entry name" value="RHAMNOSYLTRANSFERASE WBBL"/>
    <property type="match status" value="1"/>
</dbReference>
<protein>
    <submittedName>
        <fullName evidence="2">Glycosyltransferase</fullName>
    </submittedName>
</protein>
<gene>
    <name evidence="2" type="ORF">ET495_00100</name>
</gene>
<feature type="domain" description="Glycosyltransferase 2-like" evidence="1">
    <location>
        <begin position="30"/>
        <end position="150"/>
    </location>
</feature>
<keyword evidence="3" id="KW-1185">Reference proteome</keyword>
<evidence type="ECO:0000313" key="2">
    <source>
        <dbReference type="EMBL" id="QAY61967.1"/>
    </source>
</evidence>
<evidence type="ECO:0000259" key="1">
    <source>
        <dbReference type="Pfam" id="PF00535"/>
    </source>
</evidence>
<dbReference type="SUPFAM" id="SSF53448">
    <property type="entry name" value="Nucleotide-diphospho-sugar transferases"/>
    <property type="match status" value="1"/>
</dbReference>
<dbReference type="InterPro" id="IPR029044">
    <property type="entry name" value="Nucleotide-diphossugar_trans"/>
</dbReference>
<dbReference type="EMBL" id="CP035495">
    <property type="protein sequence ID" value="QAY61967.1"/>
    <property type="molecule type" value="Genomic_DNA"/>
</dbReference>
<dbReference type="AlphaFoldDB" id="A0A4P6ENS0"/>
<name>A0A4P6ENS0_9MICO</name>
<organism evidence="2 3">
    <name type="scientific">Xylanimonas allomyrinae</name>
    <dbReference type="NCBI Taxonomy" id="2509459"/>
    <lineage>
        <taxon>Bacteria</taxon>
        <taxon>Bacillati</taxon>
        <taxon>Actinomycetota</taxon>
        <taxon>Actinomycetes</taxon>
        <taxon>Micrococcales</taxon>
        <taxon>Promicromonosporaceae</taxon>
        <taxon>Xylanimonas</taxon>
    </lineage>
</organism>
<dbReference type="GO" id="GO:0016740">
    <property type="term" value="F:transferase activity"/>
    <property type="evidence" value="ECO:0007669"/>
    <property type="project" value="UniProtKB-KW"/>
</dbReference>
<dbReference type="OrthoDB" id="9771846at2"/>
<keyword evidence="2" id="KW-0808">Transferase</keyword>
<dbReference type="CDD" id="cd04186">
    <property type="entry name" value="GT_2_like_c"/>
    <property type="match status" value="1"/>
</dbReference>
<proteinExistence type="predicted"/>
<dbReference type="Pfam" id="PF00535">
    <property type="entry name" value="Glycos_transf_2"/>
    <property type="match status" value="1"/>
</dbReference>
<dbReference type="Proteomes" id="UP000291758">
    <property type="component" value="Chromosome"/>
</dbReference>
<dbReference type="PANTHER" id="PTHR43179:SF7">
    <property type="entry name" value="RHAMNOSYLTRANSFERASE WBBL"/>
    <property type="match status" value="1"/>
</dbReference>
<sequence>MIDSPLAHAPAARATDGRFVDPDDHADVAVVVVTYNSARDLARLLESLRREAGAQRLRVVVADNASADGTPATARAHDDVVTVETGGNLGYAAGINAALRHVGDADAILVLNPDLVVEEGCIAALRQRLASSGAGVVVPRYLEDGAVFTSLRREPSVLRALGDSAFGEHFARRPGALSEWVLDRREYAAAHEVEWATGAALLIDAAVARTVGDWDERFFLYSEETDFFRRVREAGASVWYEPAAVVRHERGGSGHSVELDKLVTVNRVRYFRKHHGRVASASFRAVTVLHQLARVASPVYRPLLFSVADESSWPTLPRAQRIPDAQRVSQARGTLVVDARRLPEDAASAEAVATTVRALAPFAANPRVQVVVARADGLHAVAPGGVAGEAAVPLGPGAGGLAAPPTLVVEAGLAPDAAAVVDTLDASEATGAPAAPPHEWCLDDARPLVRLFTRLAPASLRGGPRRRGCTACRRRPTAR</sequence>
<reference evidence="2 3" key="1">
    <citation type="submission" date="2019-01" db="EMBL/GenBank/DDBJ databases">
        <title>Genome sequencing of strain 2JSPR-7.</title>
        <authorList>
            <person name="Heo J."/>
            <person name="Kim S.-J."/>
            <person name="Kim J.-S."/>
            <person name="Hong S.-B."/>
            <person name="Kwon S.-W."/>
        </authorList>
    </citation>
    <scope>NUCLEOTIDE SEQUENCE [LARGE SCALE GENOMIC DNA]</scope>
    <source>
        <strain evidence="2 3">2JSPR-7</strain>
    </source>
</reference>
<dbReference type="RefSeq" id="WP_129201644.1">
    <property type="nucleotide sequence ID" value="NZ_CP035495.1"/>
</dbReference>
<dbReference type="Gene3D" id="3.90.550.10">
    <property type="entry name" value="Spore Coat Polysaccharide Biosynthesis Protein SpsA, Chain A"/>
    <property type="match status" value="1"/>
</dbReference>
<evidence type="ECO:0000313" key="3">
    <source>
        <dbReference type="Proteomes" id="UP000291758"/>
    </source>
</evidence>
<dbReference type="KEGG" id="xyl:ET495_00100"/>